<evidence type="ECO:0000259" key="1">
    <source>
        <dbReference type="Pfam" id="PF00535"/>
    </source>
</evidence>
<protein>
    <submittedName>
        <fullName evidence="2">Putative glycosyl transferase</fullName>
    </submittedName>
</protein>
<dbReference type="Proteomes" id="UP000319143">
    <property type="component" value="Unassembled WGS sequence"/>
</dbReference>
<dbReference type="Pfam" id="PF00535">
    <property type="entry name" value="Glycos_transf_2"/>
    <property type="match status" value="1"/>
</dbReference>
<dbReference type="PANTHER" id="PTHR22916">
    <property type="entry name" value="GLYCOSYLTRANSFERASE"/>
    <property type="match status" value="1"/>
</dbReference>
<reference evidence="2 3" key="1">
    <citation type="submission" date="2019-02" db="EMBL/GenBank/DDBJ databases">
        <title>Deep-cultivation of Planctomycetes and their phenomic and genomic characterization uncovers novel biology.</title>
        <authorList>
            <person name="Wiegand S."/>
            <person name="Jogler M."/>
            <person name="Boedeker C."/>
            <person name="Pinto D."/>
            <person name="Vollmers J."/>
            <person name="Rivas-Marin E."/>
            <person name="Kohn T."/>
            <person name="Peeters S.H."/>
            <person name="Heuer A."/>
            <person name="Rast P."/>
            <person name="Oberbeckmann S."/>
            <person name="Bunk B."/>
            <person name="Jeske O."/>
            <person name="Meyerdierks A."/>
            <person name="Storesund J.E."/>
            <person name="Kallscheuer N."/>
            <person name="Luecker S."/>
            <person name="Lage O.M."/>
            <person name="Pohl T."/>
            <person name="Merkel B.J."/>
            <person name="Hornburger P."/>
            <person name="Mueller R.-W."/>
            <person name="Bruemmer F."/>
            <person name="Labrenz M."/>
            <person name="Spormann A.M."/>
            <person name="Op Den Camp H."/>
            <person name="Overmann J."/>
            <person name="Amann R."/>
            <person name="Jetten M.S.M."/>
            <person name="Mascher T."/>
            <person name="Medema M.H."/>
            <person name="Devos D.P."/>
            <person name="Kaster A.-K."/>
            <person name="Ovreas L."/>
            <person name="Rohde M."/>
            <person name="Galperin M.Y."/>
            <person name="Jogler C."/>
        </authorList>
    </citation>
    <scope>NUCLEOTIDE SEQUENCE [LARGE SCALE GENOMIC DNA]</scope>
    <source>
        <strain evidence="2 3">Poly41</strain>
    </source>
</reference>
<dbReference type="InterPro" id="IPR001173">
    <property type="entry name" value="Glyco_trans_2-like"/>
</dbReference>
<name>A0A5C6D066_9BACT</name>
<organism evidence="2 3">
    <name type="scientific">Novipirellula artificiosorum</name>
    <dbReference type="NCBI Taxonomy" id="2528016"/>
    <lineage>
        <taxon>Bacteria</taxon>
        <taxon>Pseudomonadati</taxon>
        <taxon>Planctomycetota</taxon>
        <taxon>Planctomycetia</taxon>
        <taxon>Pirellulales</taxon>
        <taxon>Pirellulaceae</taxon>
        <taxon>Novipirellula</taxon>
    </lineage>
</organism>
<dbReference type="RefSeq" id="WP_146531376.1">
    <property type="nucleotide sequence ID" value="NZ_SJPV01000023.1"/>
</dbReference>
<accession>A0A5C6D066</accession>
<gene>
    <name evidence="2" type="ORF">Poly41_67130</name>
</gene>
<dbReference type="GO" id="GO:0016758">
    <property type="term" value="F:hexosyltransferase activity"/>
    <property type="evidence" value="ECO:0007669"/>
    <property type="project" value="UniProtKB-ARBA"/>
</dbReference>
<dbReference type="AlphaFoldDB" id="A0A5C6D066"/>
<dbReference type="EMBL" id="SJPV01000023">
    <property type="protein sequence ID" value="TWU29141.1"/>
    <property type="molecule type" value="Genomic_DNA"/>
</dbReference>
<proteinExistence type="predicted"/>
<keyword evidence="2" id="KW-0808">Transferase</keyword>
<dbReference type="OrthoDB" id="9771846at2"/>
<sequence>MFDGDTTNGVRSVTIVLINHNGGEWLRSCLSSFRKSFENSELYDWAVDLLVVDNASSDNSIEIIRSELLNAKLKWKLICESEAGVNFARNRGLRNSNSEYIIFVDSDIVFAEGWISGYLRAFDARPSCCIFAGRILVGKIESRLPAWLDLDGTYSRPSIVVRCDLGATDLLVPFVDIQRGGGPAGPNMAFRSQIFQELGEFDTSFGLRPGSLVPGAEAEFFDRVKRKEHVFCYVADACVWHPLKKDQISKKYFIHRLEGTGRVLSRIQHKEGLVAKRIFGVKRYLFRQIVLEIIRYVGFALTGSARQRFYGRCQISIVAGMIKEDYTLARSAPLIDMDDQRGNLQAK</sequence>
<keyword evidence="3" id="KW-1185">Reference proteome</keyword>
<dbReference type="Gene3D" id="3.90.550.10">
    <property type="entry name" value="Spore Coat Polysaccharide Biosynthesis Protein SpsA, Chain A"/>
    <property type="match status" value="1"/>
</dbReference>
<comment type="caution">
    <text evidence="2">The sequence shown here is derived from an EMBL/GenBank/DDBJ whole genome shotgun (WGS) entry which is preliminary data.</text>
</comment>
<dbReference type="CDD" id="cd00761">
    <property type="entry name" value="Glyco_tranf_GTA_type"/>
    <property type="match status" value="1"/>
</dbReference>
<evidence type="ECO:0000313" key="2">
    <source>
        <dbReference type="EMBL" id="TWU29141.1"/>
    </source>
</evidence>
<feature type="domain" description="Glycosyltransferase 2-like" evidence="1">
    <location>
        <begin position="14"/>
        <end position="130"/>
    </location>
</feature>
<dbReference type="SUPFAM" id="SSF53448">
    <property type="entry name" value="Nucleotide-diphospho-sugar transferases"/>
    <property type="match status" value="1"/>
</dbReference>
<dbReference type="InterPro" id="IPR029044">
    <property type="entry name" value="Nucleotide-diphossugar_trans"/>
</dbReference>
<evidence type="ECO:0000313" key="3">
    <source>
        <dbReference type="Proteomes" id="UP000319143"/>
    </source>
</evidence>